<dbReference type="Pfam" id="PF00646">
    <property type="entry name" value="F-box"/>
    <property type="match status" value="1"/>
</dbReference>
<feature type="domain" description="F-box" evidence="1">
    <location>
        <begin position="274"/>
        <end position="309"/>
    </location>
</feature>
<dbReference type="AlphaFoldDB" id="A0A8S9H831"/>
<dbReference type="SUPFAM" id="SSF81383">
    <property type="entry name" value="F-box domain"/>
    <property type="match status" value="1"/>
</dbReference>
<evidence type="ECO:0000259" key="2">
    <source>
        <dbReference type="Pfam" id="PF07734"/>
    </source>
</evidence>
<feature type="domain" description="F-box associated beta-propeller type 1" evidence="2">
    <location>
        <begin position="96"/>
        <end position="272"/>
    </location>
</feature>
<dbReference type="InterPro" id="IPR006527">
    <property type="entry name" value="F-box-assoc_dom_typ1"/>
</dbReference>
<feature type="domain" description="F-box associated beta-propeller type 1" evidence="2">
    <location>
        <begin position="334"/>
        <end position="652"/>
    </location>
</feature>
<evidence type="ECO:0000259" key="1">
    <source>
        <dbReference type="Pfam" id="PF00646"/>
    </source>
</evidence>
<dbReference type="PANTHER" id="PTHR47993:SF319">
    <property type="entry name" value="F-BOX DOMAIN-CONTAINING PROTEIN"/>
    <property type="match status" value="1"/>
</dbReference>
<dbReference type="PANTHER" id="PTHR47993">
    <property type="entry name" value="OS09G0372900 PROTEIN-RELATED"/>
    <property type="match status" value="1"/>
</dbReference>
<dbReference type="InterPro" id="IPR050233">
    <property type="entry name" value="A_thaliana_F-box"/>
</dbReference>
<reference evidence="3" key="1">
    <citation type="submission" date="2019-12" db="EMBL/GenBank/DDBJ databases">
        <title>Genome sequencing and annotation of Brassica cretica.</title>
        <authorList>
            <person name="Studholme D.J."/>
            <person name="Sarris P.F."/>
        </authorList>
    </citation>
    <scope>NUCLEOTIDE SEQUENCE</scope>
    <source>
        <strain evidence="3">PFS-001/15</strain>
        <tissue evidence="3">Leaf</tissue>
    </source>
</reference>
<dbReference type="InterPro" id="IPR017451">
    <property type="entry name" value="F-box-assoc_interact_dom"/>
</dbReference>
<dbReference type="Gene3D" id="1.20.1280.50">
    <property type="match status" value="1"/>
</dbReference>
<comment type="caution">
    <text evidence="3">The sequence shown here is derived from an EMBL/GenBank/DDBJ whole genome shotgun (WGS) entry which is preliminary data.</text>
</comment>
<dbReference type="NCBIfam" id="TIGR01640">
    <property type="entry name" value="F_box_assoc_1"/>
    <property type="match status" value="2"/>
</dbReference>
<dbReference type="Pfam" id="PF07734">
    <property type="entry name" value="FBA_1"/>
    <property type="match status" value="3"/>
</dbReference>
<evidence type="ECO:0008006" key="5">
    <source>
        <dbReference type="Google" id="ProtNLM"/>
    </source>
</evidence>
<dbReference type="InterPro" id="IPR001810">
    <property type="entry name" value="F-box_dom"/>
</dbReference>
<protein>
    <recommendedName>
        <fullName evidence="5">F-box domain-containing protein</fullName>
    </recommendedName>
</protein>
<name>A0A8S9H831_BRACR</name>
<dbReference type="InterPro" id="IPR036047">
    <property type="entry name" value="F-box-like_dom_sf"/>
</dbReference>
<evidence type="ECO:0000313" key="3">
    <source>
        <dbReference type="EMBL" id="KAF2552382.1"/>
    </source>
</evidence>
<feature type="domain" description="F-box associated beta-propeller type 1" evidence="2">
    <location>
        <begin position="30"/>
        <end position="95"/>
    </location>
</feature>
<proteinExistence type="predicted"/>
<evidence type="ECO:0000313" key="4">
    <source>
        <dbReference type="Proteomes" id="UP000712281"/>
    </source>
</evidence>
<sequence>MLDLPRDMEEEVLCRIPMISQRPVRSTCKRVGLMRLNLSTTNDIVKPEAKLTGLDQIDVCEIFHSDGLLLCIPKYHSRLLVWNTYWGRQQPRFIDYPQKFVEFKIYDFNSDSWRIILDLLPPRDWRIRFDERGVSVKGNTYWFASSETSNSFLVCFDFTRETFWSPLPLPFEAFPGQDTLSLSTTSVNKQKLVVLFQRCDTLTMEIWISTTIEQPNAVSWNPNVFLSANIKQLVHPLWQFWPFACFFIDEEKKVAVVFDKNNHMDCAWMVMKKLSDLPRDVEEEVLCRVPMTSLRPVRSTCKSWNSLSRCELFAKKHLAHHQAAEAEEEEDPLVVVMIDYKVGLMRLKLSNEEDIVKPEARLTGLDQMEVCEIFHSEGLLLCIPKDHSRLVVWNPYWGRPRWIEHTHNHHKLEKHLYGRLNRYTYGLGYDTSRSYKVLRFIDYPPYFVEFKIYDLISDSWRNIILDPRREWRISGFGQERGISIKGNTYWFASSETSNSFLVCFDFTRETFWSPLPLPFEAFPDQDGLSLSSTDEKLVVLFQRCDTLTMEIWISTAIEQPSAVSWNAKVFLSANIKQLVEPTWMFRPSACFFIDEEKKLVVVFDKNTHLGDPTHEVAYIFGLDGSLKQAIVRESSYRLCESRVCCYVPSLLHLN</sequence>
<accession>A0A8S9H831</accession>
<dbReference type="EMBL" id="QGKW02001988">
    <property type="protein sequence ID" value="KAF2552382.1"/>
    <property type="molecule type" value="Genomic_DNA"/>
</dbReference>
<organism evidence="3 4">
    <name type="scientific">Brassica cretica</name>
    <name type="common">Mustard</name>
    <dbReference type="NCBI Taxonomy" id="69181"/>
    <lineage>
        <taxon>Eukaryota</taxon>
        <taxon>Viridiplantae</taxon>
        <taxon>Streptophyta</taxon>
        <taxon>Embryophyta</taxon>
        <taxon>Tracheophyta</taxon>
        <taxon>Spermatophyta</taxon>
        <taxon>Magnoliopsida</taxon>
        <taxon>eudicotyledons</taxon>
        <taxon>Gunneridae</taxon>
        <taxon>Pentapetalae</taxon>
        <taxon>rosids</taxon>
        <taxon>malvids</taxon>
        <taxon>Brassicales</taxon>
        <taxon>Brassicaceae</taxon>
        <taxon>Brassiceae</taxon>
        <taxon>Brassica</taxon>
    </lineage>
</organism>
<dbReference type="Proteomes" id="UP000712281">
    <property type="component" value="Unassembled WGS sequence"/>
</dbReference>
<gene>
    <name evidence="3" type="ORF">F2Q68_00033581</name>
</gene>